<dbReference type="PRINTS" id="PR00035">
    <property type="entry name" value="HTHGNTR"/>
</dbReference>
<dbReference type="InterPro" id="IPR036388">
    <property type="entry name" value="WH-like_DNA-bd_sf"/>
</dbReference>
<proteinExistence type="predicted"/>
<dbReference type="InterPro" id="IPR036390">
    <property type="entry name" value="WH_DNA-bd_sf"/>
</dbReference>
<dbReference type="CDD" id="cd07377">
    <property type="entry name" value="WHTH_GntR"/>
    <property type="match status" value="1"/>
</dbReference>
<dbReference type="InterPro" id="IPR008920">
    <property type="entry name" value="TF_FadR/GntR_C"/>
</dbReference>
<evidence type="ECO:0000256" key="2">
    <source>
        <dbReference type="ARBA" id="ARBA00023125"/>
    </source>
</evidence>
<dbReference type="Pfam" id="PF07729">
    <property type="entry name" value="FCD"/>
    <property type="match status" value="1"/>
</dbReference>
<dbReference type="SUPFAM" id="SSF46785">
    <property type="entry name" value="Winged helix' DNA-binding domain"/>
    <property type="match status" value="1"/>
</dbReference>
<evidence type="ECO:0000256" key="3">
    <source>
        <dbReference type="ARBA" id="ARBA00023163"/>
    </source>
</evidence>
<feature type="domain" description="HTH gntR-type" evidence="4">
    <location>
        <begin position="15"/>
        <end position="83"/>
    </location>
</feature>
<dbReference type="Pfam" id="PF00392">
    <property type="entry name" value="GntR"/>
    <property type="match status" value="1"/>
</dbReference>
<name>A0A1T5EVX0_9SPHN</name>
<dbReference type="EMBL" id="FUYM01000007">
    <property type="protein sequence ID" value="SKB88031.1"/>
    <property type="molecule type" value="Genomic_DNA"/>
</dbReference>
<keyword evidence="2" id="KW-0238">DNA-binding</keyword>
<evidence type="ECO:0000313" key="5">
    <source>
        <dbReference type="EMBL" id="SKB88031.1"/>
    </source>
</evidence>
<dbReference type="PROSITE" id="PS50949">
    <property type="entry name" value="HTH_GNTR"/>
    <property type="match status" value="1"/>
</dbReference>
<keyword evidence="6" id="KW-1185">Reference proteome</keyword>
<dbReference type="InterPro" id="IPR011711">
    <property type="entry name" value="GntR_C"/>
</dbReference>
<dbReference type="PANTHER" id="PTHR43537">
    <property type="entry name" value="TRANSCRIPTIONAL REGULATOR, GNTR FAMILY"/>
    <property type="match status" value="1"/>
</dbReference>
<dbReference type="AlphaFoldDB" id="A0A1T5EVX0"/>
<dbReference type="Gene3D" id="1.10.10.10">
    <property type="entry name" value="Winged helix-like DNA-binding domain superfamily/Winged helix DNA-binding domain"/>
    <property type="match status" value="1"/>
</dbReference>
<reference evidence="6" key="1">
    <citation type="submission" date="2017-02" db="EMBL/GenBank/DDBJ databases">
        <authorList>
            <person name="Varghese N."/>
            <person name="Submissions S."/>
        </authorList>
    </citation>
    <scope>NUCLEOTIDE SEQUENCE [LARGE SCALE GENOMIC DNA]</scope>
    <source>
        <strain evidence="6">UM2</strain>
    </source>
</reference>
<dbReference type="Gene3D" id="1.20.120.530">
    <property type="entry name" value="GntR ligand-binding domain-like"/>
    <property type="match status" value="1"/>
</dbReference>
<dbReference type="InterPro" id="IPR000524">
    <property type="entry name" value="Tscrpt_reg_HTH_GntR"/>
</dbReference>
<dbReference type="SMART" id="SM00895">
    <property type="entry name" value="FCD"/>
    <property type="match status" value="1"/>
</dbReference>
<dbReference type="OrthoDB" id="9812645at2"/>
<keyword evidence="3" id="KW-0804">Transcription</keyword>
<evidence type="ECO:0000313" key="6">
    <source>
        <dbReference type="Proteomes" id="UP000189818"/>
    </source>
</evidence>
<dbReference type="SMART" id="SM00345">
    <property type="entry name" value="HTH_GNTR"/>
    <property type="match status" value="1"/>
</dbReference>
<sequence>MDHAESELPSGAAPERLYREVARALTQRIADGTYPVGGRLPAEREISAEFNISRPTAREAIIALEVQGLVDVRIGSGAYVRPGGGSDVAQFDVSAFELTEARLLIESEAAALAAVNISDDELEALPRLVTAIEREGGNPAVAETADREFHLLIAGATRNAAVLHSVRSLWELRQSSPECALLHAKARTANVKPVVEEHMMIVEALRTRDPARARAAMRAHLGAVIEHLLFSTEEEAIQRAKKAAQDTRARFARAVSM</sequence>
<dbReference type="STRING" id="439228.SAMN06295920_107277"/>
<organism evidence="5 6">
    <name type="scientific">Rhizorhabdus histidinilytica</name>
    <dbReference type="NCBI Taxonomy" id="439228"/>
    <lineage>
        <taxon>Bacteria</taxon>
        <taxon>Pseudomonadati</taxon>
        <taxon>Pseudomonadota</taxon>
        <taxon>Alphaproteobacteria</taxon>
        <taxon>Sphingomonadales</taxon>
        <taxon>Sphingomonadaceae</taxon>
        <taxon>Rhizorhabdus</taxon>
    </lineage>
</organism>
<evidence type="ECO:0000256" key="1">
    <source>
        <dbReference type="ARBA" id="ARBA00023015"/>
    </source>
</evidence>
<dbReference type="Proteomes" id="UP000189818">
    <property type="component" value="Unassembled WGS sequence"/>
</dbReference>
<dbReference type="RefSeq" id="WP_079649359.1">
    <property type="nucleotide sequence ID" value="NZ_FUYM01000007.1"/>
</dbReference>
<accession>A0A1T5EVX0</accession>
<dbReference type="GO" id="GO:0003677">
    <property type="term" value="F:DNA binding"/>
    <property type="evidence" value="ECO:0007669"/>
    <property type="project" value="UniProtKB-KW"/>
</dbReference>
<protein>
    <submittedName>
        <fullName evidence="5">Transcriptional regulator, GntR family</fullName>
    </submittedName>
</protein>
<dbReference type="SUPFAM" id="SSF48008">
    <property type="entry name" value="GntR ligand-binding domain-like"/>
    <property type="match status" value="1"/>
</dbReference>
<evidence type="ECO:0000259" key="4">
    <source>
        <dbReference type="PROSITE" id="PS50949"/>
    </source>
</evidence>
<dbReference type="GO" id="GO:0003700">
    <property type="term" value="F:DNA-binding transcription factor activity"/>
    <property type="evidence" value="ECO:0007669"/>
    <property type="project" value="InterPro"/>
</dbReference>
<gene>
    <name evidence="5" type="ORF">SAMN06295920_107277</name>
</gene>
<keyword evidence="1" id="KW-0805">Transcription regulation</keyword>
<dbReference type="PANTHER" id="PTHR43537:SF5">
    <property type="entry name" value="UXU OPERON TRANSCRIPTIONAL REGULATOR"/>
    <property type="match status" value="1"/>
</dbReference>